<keyword evidence="2" id="KW-1185">Reference proteome</keyword>
<dbReference type="SUPFAM" id="SSF89796">
    <property type="entry name" value="CoA-transferase family III (CaiB/BaiF)"/>
    <property type="match status" value="1"/>
</dbReference>
<evidence type="ECO:0000313" key="2">
    <source>
        <dbReference type="Proteomes" id="UP000070250"/>
    </source>
</evidence>
<accession>A0A127FA93</accession>
<dbReference type="RefSeq" id="WP_066923147.1">
    <property type="nucleotide sequence ID" value="NZ_CP011971.1"/>
</dbReference>
<dbReference type="PANTHER" id="PTHR48228">
    <property type="entry name" value="SUCCINYL-COA--D-CITRAMALATE COA-TRANSFERASE"/>
    <property type="match status" value="1"/>
</dbReference>
<name>A0A127FA93_STEDE</name>
<dbReference type="InterPro" id="IPR003673">
    <property type="entry name" value="CoA-Trfase_fam_III"/>
</dbReference>
<dbReference type="InterPro" id="IPR050509">
    <property type="entry name" value="CoA-transferase_III"/>
</dbReference>
<dbReference type="Gene3D" id="3.30.1540.10">
    <property type="entry name" value="formyl-coa transferase, domain 3"/>
    <property type="match status" value="1"/>
</dbReference>
<dbReference type="InterPro" id="IPR023606">
    <property type="entry name" value="CoA-Trfase_III_dom_1_sf"/>
</dbReference>
<dbReference type="Gene3D" id="3.40.50.10540">
    <property type="entry name" value="Crotonobetainyl-coa:carnitine coa-transferase, domain 1"/>
    <property type="match status" value="1"/>
</dbReference>
<dbReference type="GO" id="GO:0003824">
    <property type="term" value="F:catalytic activity"/>
    <property type="evidence" value="ECO:0007669"/>
    <property type="project" value="InterPro"/>
</dbReference>
<dbReference type="AlphaFoldDB" id="A0A127FA93"/>
<reference evidence="1 2" key="1">
    <citation type="submission" date="2015-06" db="EMBL/GenBank/DDBJ databases">
        <title>A Comprehensive Approach to Explore the Metabolic and Phylogenetic Diversity of Bacterial Steroid Degradation in the Environment: Testosterone as an Example.</title>
        <authorList>
            <person name="Yang F.-C."/>
            <person name="Chen Y.-L."/>
            <person name="Yu C.-P."/>
            <person name="Tang S.-L."/>
            <person name="Wang P.-H."/>
            <person name="Ismail W."/>
            <person name="Wang C.-H."/>
            <person name="Yang C.-Y."/>
            <person name="Chiang Y.-R."/>
        </authorList>
    </citation>
    <scope>NUCLEOTIDE SEQUENCE [LARGE SCALE GENOMIC DNA]</scope>
    <source>
        <strain evidence="1 2">DSM 18526</strain>
    </source>
</reference>
<dbReference type="PANTHER" id="PTHR48228:SF2">
    <property type="entry name" value="E-CINNAMOYL-COA:R-PHENYLLACTATE COA TRANSFERASE LARGE SUBUNIT"/>
    <property type="match status" value="1"/>
</dbReference>
<dbReference type="InterPro" id="IPR044855">
    <property type="entry name" value="CoA-Trfase_III_dom3_sf"/>
</dbReference>
<dbReference type="Pfam" id="PF02515">
    <property type="entry name" value="CoA_transf_3"/>
    <property type="match status" value="1"/>
</dbReference>
<dbReference type="KEGG" id="sdf:ACG33_09560"/>
<protein>
    <recommendedName>
        <fullName evidence="3">CoA transferase</fullName>
    </recommendedName>
</protein>
<evidence type="ECO:0008006" key="3">
    <source>
        <dbReference type="Google" id="ProtNLM"/>
    </source>
</evidence>
<gene>
    <name evidence="1" type="ORF">ACG33_09560</name>
</gene>
<dbReference type="EMBL" id="CP011971">
    <property type="protein sequence ID" value="AMN47337.1"/>
    <property type="molecule type" value="Genomic_DNA"/>
</dbReference>
<sequence>MTAKNLPLAGIKVVEVSMWAFVPAAGAVLADMGAEVVKIEPHTGDPMRGLTYQGIAPGTGGFTFLWDIFNRGKRSVAMDLNVEGATDVLHRLLEDADVFLVSLLPSARRKLKIDIEDICSRHPRLIYAVGSGQGAHGPEADKGGYDALSFWARGGVASAVTPDDSPHVLLQPTGAFGDSISGAILAGGVAAALAQRAMTGKISVVDTSLLGTSMWVMQTGIIGATLAGVNELPKLSRDIVPNPLVNSYRTSDGRFIALCMLQSQRYWPGFCKAAGRPELINDPRFDTDENRTANLKACVTMLDELFATRTLAEWETILASQEGQWNIVQQAGELARDPQAVANRFIQEVDYGDSRALKMVSTPLQFDRQALNARPAPDLGAHNDQVLAELGYDEEQILNLKIAGIVS</sequence>
<dbReference type="STRING" id="465721.ACG33_09560"/>
<dbReference type="Proteomes" id="UP000070250">
    <property type="component" value="Chromosome"/>
</dbReference>
<evidence type="ECO:0000313" key="1">
    <source>
        <dbReference type="EMBL" id="AMN47337.1"/>
    </source>
</evidence>
<proteinExistence type="predicted"/>
<organism evidence="1 2">
    <name type="scientific">Steroidobacter denitrificans</name>
    <dbReference type="NCBI Taxonomy" id="465721"/>
    <lineage>
        <taxon>Bacteria</taxon>
        <taxon>Pseudomonadati</taxon>
        <taxon>Pseudomonadota</taxon>
        <taxon>Gammaproteobacteria</taxon>
        <taxon>Steroidobacterales</taxon>
        <taxon>Steroidobacteraceae</taxon>
        <taxon>Steroidobacter</taxon>
    </lineage>
</organism>
<dbReference type="OrthoDB" id="9058532at2"/>